<gene>
    <name evidence="2" type="ORF">K7C98_29455</name>
</gene>
<evidence type="ECO:0000259" key="1">
    <source>
        <dbReference type="Pfam" id="PF01814"/>
    </source>
</evidence>
<protein>
    <submittedName>
        <fullName evidence="2">Hemerythrin domain-containing protein</fullName>
    </submittedName>
</protein>
<dbReference type="EMBL" id="JAIRAU010000042">
    <property type="protein sequence ID" value="MBZ5713380.1"/>
    <property type="molecule type" value="Genomic_DNA"/>
</dbReference>
<dbReference type="Pfam" id="PF01814">
    <property type="entry name" value="Hemerythrin"/>
    <property type="match status" value="1"/>
</dbReference>
<proteinExistence type="predicted"/>
<sequence>MSKPQIYDVLQREHEEVGELFHRLEEAKGLIAHQLFVRLKLKLVPHARAEEAIVYPRLLKADATAEQVLESLEEHKQVDNLIAELDALSPRDERWAPKMKVLADMVGHHVDEEEGELFPRARQILSDREAVELAEAYARERDAFIDDMQRAEQRGAAE</sequence>
<dbReference type="RefSeq" id="WP_224195123.1">
    <property type="nucleotide sequence ID" value="NZ_JAIRAU010000042.1"/>
</dbReference>
<evidence type="ECO:0000313" key="3">
    <source>
        <dbReference type="Proteomes" id="UP001139031"/>
    </source>
</evidence>
<dbReference type="CDD" id="cd12108">
    <property type="entry name" value="Hr-like"/>
    <property type="match status" value="1"/>
</dbReference>
<dbReference type="InterPro" id="IPR012312">
    <property type="entry name" value="Hemerythrin-like"/>
</dbReference>
<organism evidence="2 3">
    <name type="scientific">Nannocystis pusilla</name>
    <dbReference type="NCBI Taxonomy" id="889268"/>
    <lineage>
        <taxon>Bacteria</taxon>
        <taxon>Pseudomonadati</taxon>
        <taxon>Myxococcota</taxon>
        <taxon>Polyangia</taxon>
        <taxon>Nannocystales</taxon>
        <taxon>Nannocystaceae</taxon>
        <taxon>Nannocystis</taxon>
    </lineage>
</organism>
<reference evidence="2" key="1">
    <citation type="submission" date="2021-08" db="EMBL/GenBank/DDBJ databases">
        <authorList>
            <person name="Stevens D.C."/>
        </authorList>
    </citation>
    <scope>NUCLEOTIDE SEQUENCE</scope>
    <source>
        <strain evidence="2">DSM 53165</strain>
    </source>
</reference>
<dbReference type="Gene3D" id="1.20.120.520">
    <property type="entry name" value="nmb1532 protein domain like"/>
    <property type="match status" value="1"/>
</dbReference>
<accession>A0ABS7TZ27</accession>
<dbReference type="PANTHER" id="PTHR35585:SF1">
    <property type="entry name" value="HHE DOMAIN PROTEIN (AFU_ORTHOLOGUE AFUA_4G00730)"/>
    <property type="match status" value="1"/>
</dbReference>
<comment type="caution">
    <text evidence="2">The sequence shown here is derived from an EMBL/GenBank/DDBJ whole genome shotgun (WGS) entry which is preliminary data.</text>
</comment>
<feature type="domain" description="Hemerythrin-like" evidence="1">
    <location>
        <begin position="6"/>
        <end position="121"/>
    </location>
</feature>
<name>A0ABS7TZ27_9BACT</name>
<evidence type="ECO:0000313" key="2">
    <source>
        <dbReference type="EMBL" id="MBZ5713380.1"/>
    </source>
</evidence>
<dbReference type="PANTHER" id="PTHR35585">
    <property type="entry name" value="HHE DOMAIN PROTEIN (AFU_ORTHOLOGUE AFUA_4G00730)"/>
    <property type="match status" value="1"/>
</dbReference>
<keyword evidence="3" id="KW-1185">Reference proteome</keyword>
<dbReference type="Proteomes" id="UP001139031">
    <property type="component" value="Unassembled WGS sequence"/>
</dbReference>